<protein>
    <submittedName>
        <fullName evidence="2">Esterase</fullName>
    </submittedName>
</protein>
<sequence>MRKATMIALACFIYAASFAQISYEEISSARLNSVRKIKVKLPKDYDADSEMKYPVIVVFDGDYLFEPVVGQVEFQTYFDDMPPSIIVGILQREEREYDSFYEAKTGLPMDSGKRFHEFVETELLPYIDGKYNTSKFRVAVSHDVMGNFINSYLFNQEPAFQAYVCMSPDFYGNLMHFITKRLELYKGDIFYYMATSEKDIPSLRKNILDLDGQIKALENSNITYYFDDFKDENHYTLVNGAIARSFDKIFEIYNPLREKELQEKVFNYDGTLDKYLVDRYDRIEKLFGVTKEISEEELEKVAKVAEQREDFKSLAKLGKLSNKLFPETLLGTYYIAYSAEKLGKIKKAKKIYESALELNDATNINRDYITSKIEELTLALAPVEEVDDEAIIADLEEIEDEDEEN</sequence>
<feature type="signal peptide" evidence="1">
    <location>
        <begin position="1"/>
        <end position="19"/>
    </location>
</feature>
<dbReference type="InterPro" id="IPR029058">
    <property type="entry name" value="AB_hydrolase_fold"/>
</dbReference>
<dbReference type="InterPro" id="IPR000801">
    <property type="entry name" value="Esterase-like"/>
</dbReference>
<dbReference type="AlphaFoldDB" id="A0A842ILP8"/>
<organism evidence="2 3">
    <name type="scientific">Winogradskyella flava</name>
    <dbReference type="NCBI Taxonomy" id="1884876"/>
    <lineage>
        <taxon>Bacteria</taxon>
        <taxon>Pseudomonadati</taxon>
        <taxon>Bacteroidota</taxon>
        <taxon>Flavobacteriia</taxon>
        <taxon>Flavobacteriales</taxon>
        <taxon>Flavobacteriaceae</taxon>
        <taxon>Winogradskyella</taxon>
    </lineage>
</organism>
<dbReference type="Pfam" id="PF00756">
    <property type="entry name" value="Esterase"/>
    <property type="match status" value="1"/>
</dbReference>
<dbReference type="RefSeq" id="WP_185787284.1">
    <property type="nucleotide sequence ID" value="NZ_CANMIT010000005.1"/>
</dbReference>
<dbReference type="Gene3D" id="1.25.40.10">
    <property type="entry name" value="Tetratricopeptide repeat domain"/>
    <property type="match status" value="1"/>
</dbReference>
<feature type="chain" id="PRO_5032428819" evidence="1">
    <location>
        <begin position="20"/>
        <end position="405"/>
    </location>
</feature>
<accession>A0A842ILP8</accession>
<evidence type="ECO:0000313" key="2">
    <source>
        <dbReference type="EMBL" id="MBC2843555.1"/>
    </source>
</evidence>
<dbReference type="InterPro" id="IPR050583">
    <property type="entry name" value="Mycobacterial_A85_antigen"/>
</dbReference>
<proteinExistence type="predicted"/>
<dbReference type="Proteomes" id="UP000533900">
    <property type="component" value="Unassembled WGS sequence"/>
</dbReference>
<dbReference type="Gene3D" id="3.40.50.1820">
    <property type="entry name" value="alpha/beta hydrolase"/>
    <property type="match status" value="1"/>
</dbReference>
<evidence type="ECO:0000313" key="3">
    <source>
        <dbReference type="Proteomes" id="UP000533900"/>
    </source>
</evidence>
<reference evidence="2" key="1">
    <citation type="submission" date="2020-08" db="EMBL/GenBank/DDBJ databases">
        <title>Winogradskyella ouciana sp. nov., isolated from the hadal seawater of the Mariana Trench.</title>
        <authorList>
            <person name="He X."/>
        </authorList>
    </citation>
    <scope>NUCLEOTIDE SEQUENCE [LARGE SCALE GENOMIC DNA]</scope>
    <source>
        <strain evidence="2">KCTC 52348</strain>
    </source>
</reference>
<evidence type="ECO:0000256" key="1">
    <source>
        <dbReference type="SAM" id="SignalP"/>
    </source>
</evidence>
<dbReference type="InterPro" id="IPR011990">
    <property type="entry name" value="TPR-like_helical_dom_sf"/>
</dbReference>
<dbReference type="PANTHER" id="PTHR48098">
    <property type="entry name" value="ENTEROCHELIN ESTERASE-RELATED"/>
    <property type="match status" value="1"/>
</dbReference>
<gene>
    <name evidence="2" type="ORF">H7F21_00490</name>
</gene>
<dbReference type="SUPFAM" id="SSF53474">
    <property type="entry name" value="alpha/beta-Hydrolases"/>
    <property type="match status" value="1"/>
</dbReference>
<keyword evidence="3" id="KW-1185">Reference proteome</keyword>
<name>A0A842ILP8_9FLAO</name>
<dbReference type="PANTHER" id="PTHR48098:SF6">
    <property type="entry name" value="FERRI-BACILLIBACTIN ESTERASE BESA"/>
    <property type="match status" value="1"/>
</dbReference>
<keyword evidence="1" id="KW-0732">Signal</keyword>
<dbReference type="EMBL" id="JACLCP010000001">
    <property type="protein sequence ID" value="MBC2843555.1"/>
    <property type="molecule type" value="Genomic_DNA"/>
</dbReference>
<comment type="caution">
    <text evidence="2">The sequence shown here is derived from an EMBL/GenBank/DDBJ whole genome shotgun (WGS) entry which is preliminary data.</text>
</comment>